<dbReference type="EMBL" id="JBFWIC010000066">
    <property type="protein sequence ID" value="MEZ0476923.1"/>
    <property type="molecule type" value="Genomic_DNA"/>
</dbReference>
<name>A0ABV4HVY4_9GAMM</name>
<reference evidence="2 3" key="1">
    <citation type="submission" date="2024-07" db="EMBL/GenBank/DDBJ databases">
        <title>Luteimonas salilacus sp. nov., isolated from the shore soil of Salt Lake in Tibet of China.</title>
        <authorList>
            <person name="Zhang X."/>
            <person name="Li A."/>
        </authorList>
    </citation>
    <scope>NUCLEOTIDE SEQUENCE [LARGE SCALE GENOMIC DNA]</scope>
    <source>
        <strain evidence="2 3">B3-2-R+30</strain>
    </source>
</reference>
<evidence type="ECO:0000313" key="2">
    <source>
        <dbReference type="EMBL" id="MEZ0476923.1"/>
    </source>
</evidence>
<feature type="transmembrane region" description="Helical" evidence="1">
    <location>
        <begin position="42"/>
        <end position="62"/>
    </location>
</feature>
<gene>
    <name evidence="2" type="ORF">AB6713_20305</name>
</gene>
<organism evidence="2 3">
    <name type="scientific">Luteimonas salinilitoris</name>
    <dbReference type="NCBI Taxonomy" id="3237697"/>
    <lineage>
        <taxon>Bacteria</taxon>
        <taxon>Pseudomonadati</taxon>
        <taxon>Pseudomonadota</taxon>
        <taxon>Gammaproteobacteria</taxon>
        <taxon>Lysobacterales</taxon>
        <taxon>Lysobacteraceae</taxon>
        <taxon>Luteimonas</taxon>
    </lineage>
</organism>
<accession>A0ABV4HVY4</accession>
<keyword evidence="1" id="KW-0812">Transmembrane</keyword>
<dbReference type="RefSeq" id="WP_370565920.1">
    <property type="nucleotide sequence ID" value="NZ_JBFWIB010000042.1"/>
</dbReference>
<evidence type="ECO:0000256" key="1">
    <source>
        <dbReference type="SAM" id="Phobius"/>
    </source>
</evidence>
<evidence type="ECO:0008006" key="4">
    <source>
        <dbReference type="Google" id="ProtNLM"/>
    </source>
</evidence>
<protein>
    <recommendedName>
        <fullName evidence="4">DUF1328 domain-containing protein</fullName>
    </recommendedName>
</protein>
<keyword evidence="3" id="KW-1185">Reference proteome</keyword>
<dbReference type="Proteomes" id="UP001566331">
    <property type="component" value="Unassembled WGS sequence"/>
</dbReference>
<proteinExistence type="predicted"/>
<sequence>MNKAVAISLVVLGGLLILVSLIALFAAVLPNVSALLAARSAFGFGRLVGSFVAIFLIFLLGVKSLKSGRRRLEVGNAG</sequence>
<keyword evidence="1" id="KW-0472">Membrane</keyword>
<comment type="caution">
    <text evidence="2">The sequence shown here is derived from an EMBL/GenBank/DDBJ whole genome shotgun (WGS) entry which is preliminary data.</text>
</comment>
<evidence type="ECO:0000313" key="3">
    <source>
        <dbReference type="Proteomes" id="UP001566331"/>
    </source>
</evidence>
<keyword evidence="1" id="KW-1133">Transmembrane helix</keyword>